<dbReference type="AlphaFoldDB" id="A0A0F3MCK9"/>
<dbReference type="SUPFAM" id="SSF56349">
    <property type="entry name" value="DNA breaking-rejoining enzymes"/>
    <property type="match status" value="1"/>
</dbReference>
<accession>A0A0F3MCK9</accession>
<proteinExistence type="predicted"/>
<protein>
    <submittedName>
        <fullName evidence="1">Putative integrase</fullName>
    </submittedName>
</protein>
<sequence length="57" mass="7022">MRWQNIKLKEEYCIYKTKNCESQTVPLINLLIEKLKQYPYSLESEWVFPEQREIVDI</sequence>
<dbReference type="GO" id="GO:0003677">
    <property type="term" value="F:DNA binding"/>
    <property type="evidence" value="ECO:0007669"/>
    <property type="project" value="InterPro"/>
</dbReference>
<organism evidence="1 2">
    <name type="scientific">Orientia tsutsugamushi str. Gilliam</name>
    <dbReference type="NCBI Taxonomy" id="1359184"/>
    <lineage>
        <taxon>Bacteria</taxon>
        <taxon>Pseudomonadati</taxon>
        <taxon>Pseudomonadota</taxon>
        <taxon>Alphaproteobacteria</taxon>
        <taxon>Rickettsiales</taxon>
        <taxon>Rickettsiaceae</taxon>
        <taxon>Rickettsieae</taxon>
        <taxon>Orientia</taxon>
    </lineage>
</organism>
<reference evidence="1 2" key="1">
    <citation type="submission" date="2015-02" db="EMBL/GenBank/DDBJ databases">
        <title>Genome Sequencing of Rickettsiales.</title>
        <authorList>
            <person name="Daugherty S.C."/>
            <person name="Su Q."/>
            <person name="Abolude K."/>
            <person name="Beier-Sexton M."/>
            <person name="Carlyon J.A."/>
            <person name="Carter R."/>
            <person name="Day N.P."/>
            <person name="Dumler S.J."/>
            <person name="Dyachenko V."/>
            <person name="Godinez A."/>
            <person name="Kurtti T.J."/>
            <person name="Lichay M."/>
            <person name="Mullins K.E."/>
            <person name="Ott S."/>
            <person name="Pappas-Brown V."/>
            <person name="Paris D.H."/>
            <person name="Patel P."/>
            <person name="Richards A.L."/>
            <person name="Sadzewicz L."/>
            <person name="Sears K."/>
            <person name="Seidman D."/>
            <person name="Sengamalay N."/>
            <person name="Stenos J."/>
            <person name="Tallon L.J."/>
            <person name="Vincent G."/>
            <person name="Fraser C.M."/>
            <person name="Munderloh U."/>
            <person name="Dunning-Hotopp J.C."/>
        </authorList>
    </citation>
    <scope>NUCLEOTIDE SEQUENCE [LARGE SCALE GENOMIC DNA]</scope>
    <source>
        <strain evidence="1 2">Gilliam</strain>
    </source>
</reference>
<gene>
    <name evidence="1" type="ORF">OTSGILL_0749</name>
</gene>
<dbReference type="Proteomes" id="UP000033769">
    <property type="component" value="Unassembled WGS sequence"/>
</dbReference>
<dbReference type="PATRIC" id="fig|1359184.3.peg.3140"/>
<dbReference type="InterPro" id="IPR011010">
    <property type="entry name" value="DNA_brk_join_enz"/>
</dbReference>
<name>A0A0F3MCK9_ORITS</name>
<comment type="caution">
    <text evidence="1">The sequence shown here is derived from an EMBL/GenBank/DDBJ whole genome shotgun (WGS) entry which is preliminary data.</text>
</comment>
<evidence type="ECO:0000313" key="2">
    <source>
        <dbReference type="Proteomes" id="UP000033769"/>
    </source>
</evidence>
<evidence type="ECO:0000313" key="1">
    <source>
        <dbReference type="EMBL" id="KJV53386.1"/>
    </source>
</evidence>
<dbReference type="EMBL" id="LANO01000008">
    <property type="protein sequence ID" value="KJV53386.1"/>
    <property type="molecule type" value="Genomic_DNA"/>
</dbReference>